<keyword evidence="2" id="KW-0805">Transcription regulation</keyword>
<evidence type="ECO:0000313" key="8">
    <source>
        <dbReference type="Proteomes" id="UP000023067"/>
    </source>
</evidence>
<dbReference type="Proteomes" id="UP000023067">
    <property type="component" value="Unassembled WGS sequence"/>
</dbReference>
<reference evidence="7 8" key="1">
    <citation type="submission" date="2014-02" db="EMBL/GenBank/DDBJ databases">
        <title>Genome sequence of Brachybacterium phenoliresistens strain W13A50.</title>
        <authorList>
            <person name="Wang X."/>
        </authorList>
    </citation>
    <scope>NUCLEOTIDE SEQUENCE [LARGE SCALE GENOMIC DNA]</scope>
    <source>
        <strain evidence="7 8">W13A50</strain>
    </source>
</reference>
<proteinExistence type="inferred from homology"/>
<dbReference type="STRING" id="396014.BF93_16335"/>
<keyword evidence="4" id="KW-0804">Transcription</keyword>
<dbReference type="GO" id="GO:0003677">
    <property type="term" value="F:DNA binding"/>
    <property type="evidence" value="ECO:0007669"/>
    <property type="project" value="UniProtKB-KW"/>
</dbReference>
<evidence type="ECO:0000259" key="5">
    <source>
        <dbReference type="PROSITE" id="PS50943"/>
    </source>
</evidence>
<dbReference type="OrthoDB" id="186585at2"/>
<dbReference type="PROSITE" id="PS50943">
    <property type="entry name" value="HTH_CROC1"/>
    <property type="match status" value="1"/>
</dbReference>
<dbReference type="PANTHER" id="PTHR34294">
    <property type="entry name" value="TRANSCRIPTIONAL REGULATOR-RELATED"/>
    <property type="match status" value="1"/>
</dbReference>
<accession>Z9JVA1</accession>
<keyword evidence="3" id="KW-0238">DNA-binding</keyword>
<dbReference type="InterPro" id="IPR037171">
    <property type="entry name" value="NagB/RpiA_transferase-like"/>
</dbReference>
<name>Z9JVA1_9MICO</name>
<evidence type="ECO:0000256" key="4">
    <source>
        <dbReference type="ARBA" id="ARBA00023163"/>
    </source>
</evidence>
<dbReference type="eggNOG" id="COG2390">
    <property type="taxonomic scope" value="Bacteria"/>
</dbReference>
<comment type="similarity">
    <text evidence="1">Belongs to the SorC transcriptional regulatory family.</text>
</comment>
<dbReference type="GO" id="GO:0006355">
    <property type="term" value="P:regulation of DNA-templated transcription"/>
    <property type="evidence" value="ECO:0007669"/>
    <property type="project" value="InterPro"/>
</dbReference>
<evidence type="ECO:0000256" key="2">
    <source>
        <dbReference type="ARBA" id="ARBA00023015"/>
    </source>
</evidence>
<evidence type="ECO:0000313" key="7">
    <source>
        <dbReference type="EMBL" id="EWS81726.1"/>
    </source>
</evidence>
<dbReference type="GO" id="GO:0030246">
    <property type="term" value="F:carbohydrate binding"/>
    <property type="evidence" value="ECO:0007669"/>
    <property type="project" value="InterPro"/>
</dbReference>
<protein>
    <submittedName>
        <fullName evidence="7">Transcriptional regulator</fullName>
    </submittedName>
</protein>
<feature type="domain" description="HTH crp-type" evidence="6">
    <location>
        <begin position="1"/>
        <end position="60"/>
    </location>
</feature>
<dbReference type="PATRIC" id="fig|396014.3.peg.1612"/>
<dbReference type="InterPro" id="IPR012318">
    <property type="entry name" value="HTH_CRP"/>
</dbReference>
<dbReference type="EMBL" id="JDYK01000006">
    <property type="protein sequence ID" value="EWS81726.1"/>
    <property type="molecule type" value="Genomic_DNA"/>
</dbReference>
<sequence>MLETTMDLQLLHRAASAYYLDDLRQAEIAAKLGVSRPTVSKLLAEARRIGMVRFEVLDVTTADLDDLAARLRETLGVESVRIAPGDQVQREYRGLGELLAEELAALGLRRGDALLISSGRTTFAVSGMPMLPPLPGVIIAPTVGGLQEPDQAYQTNDTARRIAARTGAESRSIFAPALPSASLWSSLQADPSFREITDLWDRARAVIVGVGAPYARRESLTSVVPREEPSLEAAAGDICLHFFGDDGEPMAFPGSDRLVRPSLDQLHAVPTIFALAAGREKARSIRAGARAQLFTHLITDVPTAEAVLAEA</sequence>
<dbReference type="InterPro" id="IPR051054">
    <property type="entry name" value="SorC_transcr_regulators"/>
</dbReference>
<keyword evidence="8" id="KW-1185">Reference proteome</keyword>
<feature type="domain" description="HTH cro/C1-type" evidence="5">
    <location>
        <begin position="25"/>
        <end position="64"/>
    </location>
</feature>
<dbReference type="HOGENOM" id="CLU_054506_1_1_11"/>
<dbReference type="SUPFAM" id="SSF88659">
    <property type="entry name" value="Sigma3 and sigma4 domains of RNA polymerase sigma factors"/>
    <property type="match status" value="1"/>
</dbReference>
<dbReference type="SUPFAM" id="SSF100950">
    <property type="entry name" value="NagB/RpiA/CoA transferase-like"/>
    <property type="match status" value="1"/>
</dbReference>
<comment type="caution">
    <text evidence="7">The sequence shown here is derived from an EMBL/GenBank/DDBJ whole genome shotgun (WGS) entry which is preliminary data.</text>
</comment>
<organism evidence="7 8">
    <name type="scientific">Brachybacterium phenoliresistens</name>
    <dbReference type="NCBI Taxonomy" id="396014"/>
    <lineage>
        <taxon>Bacteria</taxon>
        <taxon>Bacillati</taxon>
        <taxon>Actinomycetota</taxon>
        <taxon>Actinomycetes</taxon>
        <taxon>Micrococcales</taxon>
        <taxon>Dermabacteraceae</taxon>
        <taxon>Brachybacterium</taxon>
    </lineage>
</organism>
<dbReference type="Gene3D" id="1.10.10.60">
    <property type="entry name" value="Homeodomain-like"/>
    <property type="match status" value="1"/>
</dbReference>
<dbReference type="PANTHER" id="PTHR34294:SF1">
    <property type="entry name" value="TRANSCRIPTIONAL REGULATOR LSRR"/>
    <property type="match status" value="1"/>
</dbReference>
<dbReference type="InterPro" id="IPR007324">
    <property type="entry name" value="Sugar-bd_dom_put"/>
</dbReference>
<dbReference type="AlphaFoldDB" id="Z9JVA1"/>
<dbReference type="InterPro" id="IPR001387">
    <property type="entry name" value="Cro/C1-type_HTH"/>
</dbReference>
<dbReference type="PROSITE" id="PS51063">
    <property type="entry name" value="HTH_CRP_2"/>
    <property type="match status" value="1"/>
</dbReference>
<dbReference type="Pfam" id="PF04198">
    <property type="entry name" value="Sugar-bind"/>
    <property type="match status" value="1"/>
</dbReference>
<gene>
    <name evidence="7" type="ORF">BF93_16335</name>
</gene>
<evidence type="ECO:0000256" key="1">
    <source>
        <dbReference type="ARBA" id="ARBA00010466"/>
    </source>
</evidence>
<evidence type="ECO:0000256" key="3">
    <source>
        <dbReference type="ARBA" id="ARBA00023125"/>
    </source>
</evidence>
<dbReference type="RefSeq" id="WP_051486706.1">
    <property type="nucleotide sequence ID" value="NZ_BAAAOW010000009.1"/>
</dbReference>
<dbReference type="InterPro" id="IPR013324">
    <property type="entry name" value="RNA_pol_sigma_r3/r4-like"/>
</dbReference>
<dbReference type="Gene3D" id="3.40.50.1360">
    <property type="match status" value="1"/>
</dbReference>
<evidence type="ECO:0000259" key="6">
    <source>
        <dbReference type="PROSITE" id="PS51063"/>
    </source>
</evidence>